<evidence type="ECO:0000313" key="2">
    <source>
        <dbReference type="Proteomes" id="UP000551878"/>
    </source>
</evidence>
<comment type="caution">
    <text evidence="1">The sequence shown here is derived from an EMBL/GenBank/DDBJ whole genome shotgun (WGS) entry which is preliminary data.</text>
</comment>
<dbReference type="EMBL" id="JACHHB010000014">
    <property type="protein sequence ID" value="MBB5174600.1"/>
    <property type="molecule type" value="Genomic_DNA"/>
</dbReference>
<dbReference type="AlphaFoldDB" id="A0A840QTC7"/>
<reference evidence="1 2" key="1">
    <citation type="submission" date="2020-08" db="EMBL/GenBank/DDBJ databases">
        <title>Genomic Encyclopedia of Type Strains, Phase IV (KMG-IV): sequencing the most valuable type-strain genomes for metagenomic binning, comparative biology and taxonomic classification.</title>
        <authorList>
            <person name="Goeker M."/>
        </authorList>
    </citation>
    <scope>NUCLEOTIDE SEQUENCE [LARGE SCALE GENOMIC DNA]</scope>
    <source>
        <strain evidence="1 2">DSM 24696</strain>
    </source>
</reference>
<dbReference type="Proteomes" id="UP000551878">
    <property type="component" value="Unassembled WGS sequence"/>
</dbReference>
<proteinExistence type="predicted"/>
<name>A0A840QTC7_9BACI</name>
<gene>
    <name evidence="1" type="ORF">HNQ41_002817</name>
</gene>
<protein>
    <submittedName>
        <fullName evidence="1">Uncharacterized protein</fullName>
    </submittedName>
</protein>
<sequence length="153" mass="18355">MIYYAIRSVAEERRNDRQADYIEKYVSFERVSDVEGVLRTKDRQIWTYEIGTLYLQHHVAIDFFDENGRDIRIVDMTYCGDSLFARAPAGLGYREKVDYAVRLLKREVEKEVWKRHMVRRVETIVHEVDELNELIDRGKVHKTRKGKFVWLID</sequence>
<organism evidence="1 2">
    <name type="scientific">Texcoconibacillus texcoconensis</name>
    <dbReference type="NCBI Taxonomy" id="1095777"/>
    <lineage>
        <taxon>Bacteria</taxon>
        <taxon>Bacillati</taxon>
        <taxon>Bacillota</taxon>
        <taxon>Bacilli</taxon>
        <taxon>Bacillales</taxon>
        <taxon>Bacillaceae</taxon>
        <taxon>Texcoconibacillus</taxon>
    </lineage>
</organism>
<accession>A0A840QTC7</accession>
<dbReference type="RefSeq" id="WP_184665007.1">
    <property type="nucleotide sequence ID" value="NZ_JACHHB010000014.1"/>
</dbReference>
<keyword evidence="2" id="KW-1185">Reference proteome</keyword>
<evidence type="ECO:0000313" key="1">
    <source>
        <dbReference type="EMBL" id="MBB5174600.1"/>
    </source>
</evidence>